<dbReference type="SUPFAM" id="SSF54928">
    <property type="entry name" value="RNA-binding domain, RBD"/>
    <property type="match status" value="1"/>
</dbReference>
<dbReference type="AlphaFoldDB" id="A0A8R1DEH3"/>
<protein>
    <recommendedName>
        <fullName evidence="4">RRM domain-containing protein</fullName>
    </recommendedName>
</protein>
<proteinExistence type="predicted"/>
<accession>A0A8R1DEH3</accession>
<dbReference type="InterPro" id="IPR012677">
    <property type="entry name" value="Nucleotide-bd_a/b_plait_sf"/>
</dbReference>
<evidence type="ECO:0000313" key="3">
    <source>
        <dbReference type="Proteomes" id="UP000005237"/>
    </source>
</evidence>
<sequence length="267" mass="28831">MAAIVPNSFLRMYSLKRGPDDLQLPLSNGVAASASAAGAAYFANVMTADSEPKKAKLDPTLYTSQFYTPSMHGLTTSGTAAATSAAVAAAAAAAAANSATTAQLLTGHSITQIQGIQLSTLPQCNTTSTANTAPRSKVVHIRNIPPDLQEVELMQLCMQYGQVTNYMMLKGKSQVRNRKLAISALLLRCHAIHFLCLKAFVEYEEEACACAFVTAMTAVPIQIRGRTLFAQYSTHRELKFEKNKALSDTEVRKERKKGPLFDSNSHQ</sequence>
<dbReference type="Gene3D" id="3.30.70.330">
    <property type="match status" value="1"/>
</dbReference>
<keyword evidence="3" id="KW-1185">Reference proteome</keyword>
<evidence type="ECO:0000313" key="2">
    <source>
        <dbReference type="EnsemblMetazoa" id="CJA00102b.1"/>
    </source>
</evidence>
<evidence type="ECO:0000256" key="1">
    <source>
        <dbReference type="SAM" id="MobiDB-lite"/>
    </source>
</evidence>
<dbReference type="InterPro" id="IPR035979">
    <property type="entry name" value="RBD_domain_sf"/>
</dbReference>
<feature type="compositionally biased region" description="Basic and acidic residues" evidence="1">
    <location>
        <begin position="247"/>
        <end position="259"/>
    </location>
</feature>
<feature type="region of interest" description="Disordered" evidence="1">
    <location>
        <begin position="247"/>
        <end position="267"/>
    </location>
</feature>
<evidence type="ECO:0008006" key="4">
    <source>
        <dbReference type="Google" id="ProtNLM"/>
    </source>
</evidence>
<dbReference type="GO" id="GO:0003676">
    <property type="term" value="F:nucleic acid binding"/>
    <property type="evidence" value="ECO:0007669"/>
    <property type="project" value="InterPro"/>
</dbReference>
<dbReference type="CDD" id="cd12421">
    <property type="entry name" value="RRM1_PTBP1_hnRNPL_like"/>
    <property type="match status" value="1"/>
</dbReference>
<dbReference type="PANTHER" id="PTHR15592">
    <property type="entry name" value="MATRIN 3/NUCLEAR PROTEIN 220-RELATED"/>
    <property type="match status" value="1"/>
</dbReference>
<dbReference type="EnsemblMetazoa" id="CJA00102b.1">
    <property type="protein sequence ID" value="CJA00102b.1"/>
    <property type="gene ID" value="WBGene00119306"/>
</dbReference>
<reference evidence="3" key="1">
    <citation type="submission" date="2010-08" db="EMBL/GenBank/DDBJ databases">
        <authorList>
            <consortium name="Caenorhabditis japonica Sequencing Consortium"/>
            <person name="Wilson R.K."/>
        </authorList>
    </citation>
    <scope>NUCLEOTIDE SEQUENCE [LARGE SCALE GENOMIC DNA]</scope>
    <source>
        <strain evidence="3">DF5081</strain>
    </source>
</reference>
<dbReference type="Proteomes" id="UP000005237">
    <property type="component" value="Unassembled WGS sequence"/>
</dbReference>
<name>A0A8R1DEH3_CAEJA</name>
<reference evidence="2" key="2">
    <citation type="submission" date="2022-06" db="UniProtKB">
        <authorList>
            <consortium name="EnsemblMetazoa"/>
        </authorList>
    </citation>
    <scope>IDENTIFICATION</scope>
    <source>
        <strain evidence="2">DF5081</strain>
    </source>
</reference>
<organism evidence="2 3">
    <name type="scientific">Caenorhabditis japonica</name>
    <dbReference type="NCBI Taxonomy" id="281687"/>
    <lineage>
        <taxon>Eukaryota</taxon>
        <taxon>Metazoa</taxon>
        <taxon>Ecdysozoa</taxon>
        <taxon>Nematoda</taxon>
        <taxon>Chromadorea</taxon>
        <taxon>Rhabditida</taxon>
        <taxon>Rhabditina</taxon>
        <taxon>Rhabditomorpha</taxon>
        <taxon>Rhabditoidea</taxon>
        <taxon>Rhabditidae</taxon>
        <taxon>Peloderinae</taxon>
        <taxon>Caenorhabditis</taxon>
    </lineage>
</organism>